<accession>A0A4Q9N1X9</accession>
<dbReference type="OrthoDB" id="2977329at2759"/>
<protein>
    <recommendedName>
        <fullName evidence="2">F-box domain-containing protein</fullName>
    </recommendedName>
</protein>
<dbReference type="SUPFAM" id="SSF52047">
    <property type="entry name" value="RNI-like"/>
    <property type="match status" value="1"/>
</dbReference>
<sequence>MARIPFELSDYIIDFLHNDAKALKACALTCQAWVPTARFHLFRTIALKTANSTTAFRRLLDKSPSLGLYVRELTAEKLADTVAIPAAEQPTQEPVQHTLPLAFAHIPSLQTLSLSHLDLKCLLDIRGLAHPSVSTLTLSYCQFTELADVVDLVSSFPRLVSLSMSGLTWKDEERVPAPIATPTLRSLQLGREMESEKLFEWLQAASFHESLASLSARCASEREADLLGAYLKLAGPSLRSFSLDWSVTGDKNVLTTAAVFTAIILPDNMSLGGCAALEDLTLIFPVHFSTSLPWVTSILATLDATALRTVSCEIRLLGSIDALDWDGLIAIFSSEAYRSLRTLKFKVNVWPGVHKDFAEVEAIIRARLGAFDRKGMVHVCKA</sequence>
<gene>
    <name evidence="1" type="ORF">BD311DRAFT_285118</name>
</gene>
<dbReference type="AlphaFoldDB" id="A0A4Q9N1X9"/>
<organism evidence="1">
    <name type="scientific">Dichomitus squalens</name>
    <dbReference type="NCBI Taxonomy" id="114155"/>
    <lineage>
        <taxon>Eukaryota</taxon>
        <taxon>Fungi</taxon>
        <taxon>Dikarya</taxon>
        <taxon>Basidiomycota</taxon>
        <taxon>Agaricomycotina</taxon>
        <taxon>Agaricomycetes</taxon>
        <taxon>Polyporales</taxon>
        <taxon>Polyporaceae</taxon>
        <taxon>Dichomitus</taxon>
    </lineage>
</organism>
<dbReference type="InterPro" id="IPR032675">
    <property type="entry name" value="LRR_dom_sf"/>
</dbReference>
<proteinExistence type="predicted"/>
<reference evidence="1" key="1">
    <citation type="submission" date="2019-01" db="EMBL/GenBank/DDBJ databases">
        <title>Draft genome sequences of three monokaryotic isolates of the white-rot basidiomycete fungus Dichomitus squalens.</title>
        <authorList>
            <consortium name="DOE Joint Genome Institute"/>
            <person name="Lopez S.C."/>
            <person name="Andreopoulos B."/>
            <person name="Pangilinan J."/>
            <person name="Lipzen A."/>
            <person name="Riley R."/>
            <person name="Ahrendt S."/>
            <person name="Ng V."/>
            <person name="Barry K."/>
            <person name="Daum C."/>
            <person name="Grigoriev I.V."/>
            <person name="Hilden K.S."/>
            <person name="Makela M.R."/>
            <person name="de Vries R.P."/>
        </authorList>
    </citation>
    <scope>NUCLEOTIDE SEQUENCE [LARGE SCALE GENOMIC DNA]</scope>
    <source>
        <strain evidence="1">OM18370.1</strain>
    </source>
</reference>
<name>A0A4Q9N1X9_9APHY</name>
<dbReference type="Gene3D" id="3.80.10.10">
    <property type="entry name" value="Ribonuclease Inhibitor"/>
    <property type="match status" value="1"/>
</dbReference>
<dbReference type="EMBL" id="ML143388">
    <property type="protein sequence ID" value="TBU34510.1"/>
    <property type="molecule type" value="Genomic_DNA"/>
</dbReference>
<evidence type="ECO:0000313" key="1">
    <source>
        <dbReference type="EMBL" id="TBU34510.1"/>
    </source>
</evidence>
<dbReference type="Proteomes" id="UP000292957">
    <property type="component" value="Unassembled WGS sequence"/>
</dbReference>
<evidence type="ECO:0008006" key="2">
    <source>
        <dbReference type="Google" id="ProtNLM"/>
    </source>
</evidence>